<dbReference type="Proteomes" id="UP001139344">
    <property type="component" value="Unassembled WGS sequence"/>
</dbReference>
<keyword evidence="3" id="KW-1185">Reference proteome</keyword>
<keyword evidence="1" id="KW-1133">Transmembrane helix</keyword>
<comment type="caution">
    <text evidence="2">The sequence shown here is derived from an EMBL/GenBank/DDBJ whole genome shotgun (WGS) entry which is preliminary data.</text>
</comment>
<evidence type="ECO:0000256" key="1">
    <source>
        <dbReference type="SAM" id="Phobius"/>
    </source>
</evidence>
<feature type="transmembrane region" description="Helical" evidence="1">
    <location>
        <begin position="6"/>
        <end position="22"/>
    </location>
</feature>
<proteinExistence type="predicted"/>
<keyword evidence="1" id="KW-0812">Transmembrane</keyword>
<feature type="transmembrane region" description="Helical" evidence="1">
    <location>
        <begin position="178"/>
        <end position="204"/>
    </location>
</feature>
<sequence>MIGVFFLFILYFILNQVFFGVYEKSHSFLDKKKLNLLYIYHCFFYGVYTWYAYNNPSDSHGYYEDLVRHDGGGWFSLFGTDTTFINFLAYPFFQLGFSYDMLMFSFAWLGYLGFFYAYLFFKEKIPLDIKVFKNIDLFTLILFFPNMHFWTASLGKGAPIFLGLMMFTYAIIQPKKRLFLLVLSSLIIFHIRPHVFMFVAVGAVLGNMSGKEKIPFWQKALVFIGLTGVLILVQDKILGVMGLQNSDNLIEDFQAVSSKNAEDLSSAGSGVDMSSYPLPFKLFTFWFRPLFIDAPNLLGIITSVENLIYLLLFIKILSLRFIKFLKKSPALVKMSFVIFLMASFAMTFVMSNLGIIMRQKSMVMYFLFFVIYYYLAQKKYDKLIRLRRLKKKLKEKREHPELITE</sequence>
<feature type="transmembrane region" description="Helical" evidence="1">
    <location>
        <begin position="73"/>
        <end position="93"/>
    </location>
</feature>
<evidence type="ECO:0000313" key="2">
    <source>
        <dbReference type="EMBL" id="MCG9970418.1"/>
    </source>
</evidence>
<dbReference type="EMBL" id="JAJSON010000007">
    <property type="protein sequence ID" value="MCG9970418.1"/>
    <property type="molecule type" value="Genomic_DNA"/>
</dbReference>
<dbReference type="RefSeq" id="WP_240095708.1">
    <property type="nucleotide sequence ID" value="NZ_JAJSON010000007.1"/>
</dbReference>
<organism evidence="2 3">
    <name type="scientific">Christiangramia crocea</name>
    <dbReference type="NCBI Taxonomy" id="2904124"/>
    <lineage>
        <taxon>Bacteria</taxon>
        <taxon>Pseudomonadati</taxon>
        <taxon>Bacteroidota</taxon>
        <taxon>Flavobacteriia</taxon>
        <taxon>Flavobacteriales</taxon>
        <taxon>Flavobacteriaceae</taxon>
        <taxon>Christiangramia</taxon>
    </lineage>
</organism>
<accession>A0A9X1UUC8</accession>
<dbReference type="AlphaFoldDB" id="A0A9X1UUC8"/>
<gene>
    <name evidence="2" type="ORF">LU635_02120</name>
</gene>
<feature type="transmembrane region" description="Helical" evidence="1">
    <location>
        <begin position="216"/>
        <end position="233"/>
    </location>
</feature>
<feature type="transmembrane region" description="Helical" evidence="1">
    <location>
        <begin position="362"/>
        <end position="380"/>
    </location>
</feature>
<keyword evidence="1" id="KW-0472">Membrane</keyword>
<feature type="transmembrane region" description="Helical" evidence="1">
    <location>
        <begin position="337"/>
        <end position="356"/>
    </location>
</feature>
<name>A0A9X1UUC8_9FLAO</name>
<protein>
    <submittedName>
        <fullName evidence="2">Uncharacterized protein</fullName>
    </submittedName>
</protein>
<feature type="transmembrane region" description="Helical" evidence="1">
    <location>
        <begin position="147"/>
        <end position="171"/>
    </location>
</feature>
<feature type="transmembrane region" description="Helical" evidence="1">
    <location>
        <begin position="34"/>
        <end position="53"/>
    </location>
</feature>
<feature type="transmembrane region" description="Helical" evidence="1">
    <location>
        <begin position="307"/>
        <end position="325"/>
    </location>
</feature>
<feature type="transmembrane region" description="Helical" evidence="1">
    <location>
        <begin position="102"/>
        <end position="121"/>
    </location>
</feature>
<reference evidence="2" key="1">
    <citation type="submission" date="2021-12" db="EMBL/GenBank/DDBJ databases">
        <title>Description of Gramella crocea sp. nov., a new bacterium isolated from activated sludge.</title>
        <authorList>
            <person name="Zhang X."/>
        </authorList>
    </citation>
    <scope>NUCLEOTIDE SEQUENCE</scope>
    <source>
        <strain evidence="2">YB25</strain>
    </source>
</reference>
<evidence type="ECO:0000313" key="3">
    <source>
        <dbReference type="Proteomes" id="UP001139344"/>
    </source>
</evidence>